<reference evidence="3" key="1">
    <citation type="journal article" date="2010" name="PLoS Biol.">
        <title>Multi-platform next-generation sequencing of the domestic turkey (Meleagris gallopavo): genome assembly and analysis.</title>
        <authorList>
            <person name="Dalloul R.A."/>
            <person name="Long J.A."/>
            <person name="Zimin A.V."/>
            <person name="Aslam L."/>
            <person name="Beal K."/>
            <person name="Blomberg L.A."/>
            <person name="Bouffard P."/>
            <person name="Burt D.W."/>
            <person name="Crasta O."/>
            <person name="Crooijmans R.P."/>
            <person name="Cooper K."/>
            <person name="Coulombe R.A."/>
            <person name="De S."/>
            <person name="Delany M.E."/>
            <person name="Dodgson J.B."/>
            <person name="Dong J.J."/>
            <person name="Evans C."/>
            <person name="Frederickson K.M."/>
            <person name="Flicek P."/>
            <person name="Florea L."/>
            <person name="Folkerts O."/>
            <person name="Groenen M.A."/>
            <person name="Harkins T.T."/>
            <person name="Herrero J."/>
            <person name="Hoffmann S."/>
            <person name="Megens H.J."/>
            <person name="Jiang A."/>
            <person name="de Jong P."/>
            <person name="Kaiser P."/>
            <person name="Kim H."/>
            <person name="Kim K.W."/>
            <person name="Kim S."/>
            <person name="Langenberger D."/>
            <person name="Lee M.K."/>
            <person name="Lee T."/>
            <person name="Mane S."/>
            <person name="Marcais G."/>
            <person name="Marz M."/>
            <person name="McElroy A.P."/>
            <person name="Modise T."/>
            <person name="Nefedov M."/>
            <person name="Notredame C."/>
            <person name="Paton I.R."/>
            <person name="Payne W.S."/>
            <person name="Pertea G."/>
            <person name="Prickett D."/>
            <person name="Puiu D."/>
            <person name="Qioa D."/>
            <person name="Raineri E."/>
            <person name="Ruffier M."/>
            <person name="Salzberg S.L."/>
            <person name="Schatz M.C."/>
            <person name="Scheuring C."/>
            <person name="Schmidt C.J."/>
            <person name="Schroeder S."/>
            <person name="Searle S.M."/>
            <person name="Smith E.J."/>
            <person name="Smith J."/>
            <person name="Sonstegard T.S."/>
            <person name="Stadler P.F."/>
            <person name="Tafer H."/>
            <person name="Tu Z.J."/>
            <person name="Van Tassell C.P."/>
            <person name="Vilella A.J."/>
            <person name="Williams K.P."/>
            <person name="Yorke J.A."/>
            <person name="Zhang L."/>
            <person name="Zhang H.B."/>
            <person name="Zhang X."/>
            <person name="Zhang Y."/>
            <person name="Reed K.M."/>
        </authorList>
    </citation>
    <scope>NUCLEOTIDE SEQUENCE [LARGE SCALE GENOMIC DNA]</scope>
</reference>
<dbReference type="GO" id="GO:0012505">
    <property type="term" value="C:endomembrane system"/>
    <property type="evidence" value="ECO:0007669"/>
    <property type="project" value="TreeGrafter"/>
</dbReference>
<reference evidence="3" key="2">
    <citation type="submission" date="2025-08" db="UniProtKB">
        <authorList>
            <consortium name="Ensembl"/>
        </authorList>
    </citation>
    <scope>IDENTIFICATION</scope>
</reference>
<dbReference type="PANTHER" id="PTHR14894">
    <property type="entry name" value="CDK5 REGULATORY SUBUNIT-ASSOCIATED PROTEIN 3"/>
    <property type="match status" value="1"/>
</dbReference>
<feature type="region of interest" description="Disordered" evidence="2">
    <location>
        <begin position="1"/>
        <end position="77"/>
    </location>
</feature>
<dbReference type="AlphaFoldDB" id="A0A803XWS1"/>
<dbReference type="GeneTree" id="ENSGT00390000000713"/>
<proteinExistence type="inferred from homology"/>
<evidence type="ECO:0000313" key="3">
    <source>
        <dbReference type="Ensembl" id="ENSMGAP00000023967.1"/>
    </source>
</evidence>
<evidence type="ECO:0000256" key="2">
    <source>
        <dbReference type="SAM" id="MobiDB-lite"/>
    </source>
</evidence>
<protein>
    <submittedName>
        <fullName evidence="3">CDK5 regulatory subunit associated protein 3</fullName>
    </submittedName>
</protein>
<dbReference type="Ensembl" id="ENSMGAT00000033542.1">
    <property type="protein sequence ID" value="ENSMGAP00000023967.1"/>
    <property type="gene ID" value="ENSMGAG00000002616.3"/>
</dbReference>
<accession>A0A803XWS1</accession>
<keyword evidence="4" id="KW-1185">Reference proteome</keyword>
<comment type="similarity">
    <text evidence="1">Belongs to the CDK5RAP3 family.</text>
</comment>
<feature type="compositionally biased region" description="Low complexity" evidence="2">
    <location>
        <begin position="463"/>
        <end position="476"/>
    </location>
</feature>
<dbReference type="Proteomes" id="UP000001645">
    <property type="component" value="Unplaced"/>
</dbReference>
<dbReference type="InterPro" id="IPR008491">
    <property type="entry name" value="CDK5RAP3"/>
</dbReference>
<name>A0A803XWS1_MELGA</name>
<dbReference type="PANTHER" id="PTHR14894:SF0">
    <property type="entry name" value="CDK5 REGULATORY SUBUNIT-ASSOCIATED PROTEIN 3"/>
    <property type="match status" value="1"/>
</dbReference>
<feature type="region of interest" description="Disordered" evidence="2">
    <location>
        <begin position="458"/>
        <end position="554"/>
    </location>
</feature>
<evidence type="ECO:0000313" key="4">
    <source>
        <dbReference type="Proteomes" id="UP000001645"/>
    </source>
</evidence>
<reference evidence="3" key="3">
    <citation type="submission" date="2025-09" db="UniProtKB">
        <authorList>
            <consortium name="Ensembl"/>
        </authorList>
    </citation>
    <scope>IDENTIFICATION</scope>
</reference>
<gene>
    <name evidence="3" type="primary">CDK5RAP3</name>
</gene>
<sequence length="554" mass="58856">MQVGTGTGAQGSEVRGQRSGLFPPAGLSAGLPGCAHRHPDRQAAGYGKLRAARPPRLPVPRSSGRSPPPTPPPDWLVDRRHCGLRWQAQVSAVRQKIEAALRDMPEHEEIAQLLAGAGERNLNDPSPLPRASVHLRDSVVPPLSSLRSHSLLALPPHRGHPQGHRSLHQEPLWAILIPAHEGERGWLRVPHACALLTLCFPLPRTGRRSWPSMRRTTPTWLSSLPSWCVMSLMRSLHCASRSPAASRPSRTWPAVRRSASWQLLSCGSASTPPASSTASLSEGPVVPMLRYVGSKGNTTVYEWRTGFEPVKVERPEVQVVPEQPKEDTIDWGDFTLEPIGGGDADNTAAGGEAQDNEIDWGIVVEPSTQDNGIDWGDGESNEAQITVLEDGSEEPEAVARGSDALTLLENAATRNQFIDELMELELFLAQRLVEMEEEARCPGCQPVPAGPRCPAGPDQHPCGHTAGQHQGAAGPAEHPPHAASLHHPRLPQVRGPCERDAAAETEPSRAAAGQAGGTEPEAAGGSDRAGCAGAQAGPPAGADPGAAAAGESRQ</sequence>
<feature type="compositionally biased region" description="Low complexity" evidence="2">
    <location>
        <begin position="529"/>
        <end position="554"/>
    </location>
</feature>
<dbReference type="Bgee" id="ENSMGAG00000002616">
    <property type="expression patterns" value="Expressed in pancreas and 18 other cell types or tissues"/>
</dbReference>
<evidence type="ECO:0000256" key="1">
    <source>
        <dbReference type="ARBA" id="ARBA00007478"/>
    </source>
</evidence>
<dbReference type="GO" id="GO:0007346">
    <property type="term" value="P:regulation of mitotic cell cycle"/>
    <property type="evidence" value="ECO:0007669"/>
    <property type="project" value="TreeGrafter"/>
</dbReference>
<organism evidence="3 4">
    <name type="scientific">Meleagris gallopavo</name>
    <name type="common">Wild turkey</name>
    <dbReference type="NCBI Taxonomy" id="9103"/>
    <lineage>
        <taxon>Eukaryota</taxon>
        <taxon>Metazoa</taxon>
        <taxon>Chordata</taxon>
        <taxon>Craniata</taxon>
        <taxon>Vertebrata</taxon>
        <taxon>Euteleostomi</taxon>
        <taxon>Archelosauria</taxon>
        <taxon>Archosauria</taxon>
        <taxon>Dinosauria</taxon>
        <taxon>Saurischia</taxon>
        <taxon>Theropoda</taxon>
        <taxon>Coelurosauria</taxon>
        <taxon>Aves</taxon>
        <taxon>Neognathae</taxon>
        <taxon>Galloanserae</taxon>
        <taxon>Galliformes</taxon>
        <taxon>Phasianidae</taxon>
        <taxon>Meleagridinae</taxon>
        <taxon>Meleagris</taxon>
    </lineage>
</organism>
<dbReference type="Pfam" id="PF05600">
    <property type="entry name" value="CDK5RAP3"/>
    <property type="match status" value="2"/>
</dbReference>